<name>G8C060_TETPH</name>
<dbReference type="KEGG" id="tpf:TPHA_0L01850"/>
<dbReference type="HOGENOM" id="CLU_116422_0_0_1"/>
<dbReference type="RefSeq" id="XP_003687972.1">
    <property type="nucleotide sequence ID" value="XM_003687924.1"/>
</dbReference>
<evidence type="ECO:0000313" key="2">
    <source>
        <dbReference type="Proteomes" id="UP000005666"/>
    </source>
</evidence>
<keyword evidence="2" id="KW-1185">Reference proteome</keyword>
<protein>
    <submittedName>
        <fullName evidence="1">Uncharacterized protein</fullName>
    </submittedName>
</protein>
<dbReference type="GeneID" id="11531815"/>
<dbReference type="STRING" id="1071381.G8C060"/>
<dbReference type="AlphaFoldDB" id="G8C060"/>
<dbReference type="Proteomes" id="UP000005666">
    <property type="component" value="Chromosome 12"/>
</dbReference>
<dbReference type="EMBL" id="HE612867">
    <property type="protein sequence ID" value="CCE65538.1"/>
    <property type="molecule type" value="Genomic_DNA"/>
</dbReference>
<dbReference type="GO" id="GO:0000321">
    <property type="term" value="P:re-entry into mitotic cell cycle after pheromone arrest"/>
    <property type="evidence" value="ECO:0007669"/>
    <property type="project" value="EnsemblFungi"/>
</dbReference>
<evidence type="ECO:0000313" key="1">
    <source>
        <dbReference type="EMBL" id="CCE65538.1"/>
    </source>
</evidence>
<organism evidence="1 2">
    <name type="scientific">Tetrapisispora phaffii (strain ATCC 24235 / CBS 4417 / NBRC 1672 / NRRL Y-8282 / UCD 70-5)</name>
    <name type="common">Yeast</name>
    <name type="synonym">Fabospora phaffii</name>
    <dbReference type="NCBI Taxonomy" id="1071381"/>
    <lineage>
        <taxon>Eukaryota</taxon>
        <taxon>Fungi</taxon>
        <taxon>Dikarya</taxon>
        <taxon>Ascomycota</taxon>
        <taxon>Saccharomycotina</taxon>
        <taxon>Saccharomycetes</taxon>
        <taxon>Saccharomycetales</taxon>
        <taxon>Saccharomycetaceae</taxon>
        <taxon>Tetrapisispora</taxon>
    </lineage>
</organism>
<reference evidence="1 2" key="1">
    <citation type="journal article" date="2011" name="Proc. Natl. Acad. Sci. U.S.A.">
        <title>Evolutionary erosion of yeast sex chromosomes by mating-type switching accidents.</title>
        <authorList>
            <person name="Gordon J.L."/>
            <person name="Armisen D."/>
            <person name="Proux-Wera E."/>
            <person name="Oheigeartaigh S.S."/>
            <person name="Byrne K.P."/>
            <person name="Wolfe K.H."/>
        </authorList>
    </citation>
    <scope>NUCLEOTIDE SEQUENCE [LARGE SCALE GENOMIC DNA]</scope>
    <source>
        <strain evidence="2">ATCC 24235 / CBS 4417 / NBRC 1672 / NRRL Y-8282 / UCD 70-5</strain>
    </source>
</reference>
<dbReference type="eggNOG" id="ENOG502S56F">
    <property type="taxonomic scope" value="Eukaryota"/>
</dbReference>
<dbReference type="GO" id="GO:0000137">
    <property type="term" value="C:Golgi cis cisterna"/>
    <property type="evidence" value="ECO:0007669"/>
    <property type="project" value="EnsemblFungi"/>
</dbReference>
<accession>G8C060</accession>
<gene>
    <name evidence="1" type="primary">TPHA0L01850</name>
    <name evidence="1" type="ordered locus">TPHA_0L01850</name>
</gene>
<dbReference type="GO" id="GO:0005783">
    <property type="term" value="C:endoplasmic reticulum"/>
    <property type="evidence" value="ECO:0007669"/>
    <property type="project" value="EnsemblFungi"/>
</dbReference>
<dbReference type="OrthoDB" id="4031914at2759"/>
<sequence>MEPNSADNFECILQLTRFLSSECRSSREQTDNLATLLNRLADQSGIIFEETSGNTPDEELQKYNEIVQKSEEELLIEENYKLLYQIEQQEYINSKIRSLINNIAEHINSIKLFLIEERIIKDNKKVDFIMDPNELDTIRQSTETLKTSKDILQTKINSALHNLRLILKETNFQNIDKTTFEFRQFQKSIKILNDIYNAKLDVFDL</sequence>
<proteinExistence type="predicted"/>